<dbReference type="InterPro" id="IPR006076">
    <property type="entry name" value="FAD-dep_OxRdtase"/>
</dbReference>
<keyword evidence="4" id="KW-1185">Reference proteome</keyword>
<proteinExistence type="predicted"/>
<dbReference type="GO" id="GO:0005737">
    <property type="term" value="C:cytoplasm"/>
    <property type="evidence" value="ECO:0007669"/>
    <property type="project" value="TreeGrafter"/>
</dbReference>
<dbReference type="InterPro" id="IPR036188">
    <property type="entry name" value="FAD/NAD-bd_sf"/>
</dbReference>
<dbReference type="Gene3D" id="3.50.50.60">
    <property type="entry name" value="FAD/NAD(P)-binding domain"/>
    <property type="match status" value="1"/>
</dbReference>
<sequence length="382" mass="39729">MSQATTSTSHVDCLVIGAGIAGASVAASLAGRASVAVLEAEAHAGYHATGRSAALYSALYGNATIRALTRASLEYFRTPPQGMVKQALLRERSTLFLIGTGQEALVPCFTADADVRERTTRLSAEAVSARVPLLQPDRVAGALLDATSADIDVDLLHQGFLRAARAAGAQLRLGESLRGLEPVGGGWRAQTSAGVIEAGMVINAAGAWADEVAAMAGVAPVPLQPLRRTAVLIELPEGVDASEWPAVVAIDESQYFKPDAGLLLISAADETPSPPCDAQPEELDVAIAVDRFETLTGRPVRRVRHRWAGLRVFSPDRTPVVGFEPGVPGFFWCAGQGGYGIQTSPALGRAAAALALGDALPQELLAMGIGAKSLSPARFRPA</sequence>
<dbReference type="PANTHER" id="PTHR13847:SF287">
    <property type="entry name" value="FAD-DEPENDENT OXIDOREDUCTASE DOMAIN-CONTAINING PROTEIN 1"/>
    <property type="match status" value="1"/>
</dbReference>
<evidence type="ECO:0000259" key="2">
    <source>
        <dbReference type="Pfam" id="PF01266"/>
    </source>
</evidence>
<evidence type="ECO:0000313" key="4">
    <source>
        <dbReference type="Proteomes" id="UP000197446"/>
    </source>
</evidence>
<dbReference type="Pfam" id="PF01266">
    <property type="entry name" value="DAO"/>
    <property type="match status" value="1"/>
</dbReference>
<dbReference type="SUPFAM" id="SSF51905">
    <property type="entry name" value="FAD/NAD(P)-binding domain"/>
    <property type="match status" value="1"/>
</dbReference>
<dbReference type="OrthoDB" id="9806257at2"/>
<evidence type="ECO:0000313" key="3">
    <source>
        <dbReference type="EMBL" id="OWQ98589.1"/>
    </source>
</evidence>
<protein>
    <submittedName>
        <fullName evidence="3">FAD-dependent oxidoreductase</fullName>
    </submittedName>
</protein>
<keyword evidence="1" id="KW-0560">Oxidoreductase</keyword>
<dbReference type="GO" id="GO:0016491">
    <property type="term" value="F:oxidoreductase activity"/>
    <property type="evidence" value="ECO:0007669"/>
    <property type="project" value="UniProtKB-KW"/>
</dbReference>
<dbReference type="AlphaFoldDB" id="A0A254N7K6"/>
<dbReference type="Gene3D" id="3.30.9.10">
    <property type="entry name" value="D-Amino Acid Oxidase, subunit A, domain 2"/>
    <property type="match status" value="1"/>
</dbReference>
<name>A0A254N7K6_9BURK</name>
<dbReference type="EMBL" id="NISI01000020">
    <property type="protein sequence ID" value="OWQ98589.1"/>
    <property type="molecule type" value="Genomic_DNA"/>
</dbReference>
<organism evidence="3 4">
    <name type="scientific">Roseateles puraquae</name>
    <dbReference type="NCBI Taxonomy" id="431059"/>
    <lineage>
        <taxon>Bacteria</taxon>
        <taxon>Pseudomonadati</taxon>
        <taxon>Pseudomonadota</taxon>
        <taxon>Betaproteobacteria</taxon>
        <taxon>Burkholderiales</taxon>
        <taxon>Sphaerotilaceae</taxon>
        <taxon>Roseateles</taxon>
    </lineage>
</organism>
<dbReference type="Proteomes" id="UP000197446">
    <property type="component" value="Unassembled WGS sequence"/>
</dbReference>
<dbReference type="PANTHER" id="PTHR13847">
    <property type="entry name" value="SARCOSINE DEHYDROGENASE-RELATED"/>
    <property type="match status" value="1"/>
</dbReference>
<reference evidence="3 4" key="1">
    <citation type="journal article" date="2007" name="Int. J. Syst. Evol. Microbiol.">
        <title>Description of Pelomonas aquatica sp. nov. and Pelomonas puraquae sp. nov., isolated from industrial and haemodialysis water.</title>
        <authorList>
            <person name="Gomila M."/>
            <person name="Bowien B."/>
            <person name="Falsen E."/>
            <person name="Moore E.R."/>
            <person name="Lalucat J."/>
        </authorList>
    </citation>
    <scope>NUCLEOTIDE SEQUENCE [LARGE SCALE GENOMIC DNA]</scope>
    <source>
        <strain evidence="3 4">CCUG 52769</strain>
    </source>
</reference>
<accession>A0A254N7K6</accession>
<feature type="domain" description="FAD dependent oxidoreductase" evidence="2">
    <location>
        <begin position="12"/>
        <end position="354"/>
    </location>
</feature>
<evidence type="ECO:0000256" key="1">
    <source>
        <dbReference type="ARBA" id="ARBA00023002"/>
    </source>
</evidence>
<gene>
    <name evidence="3" type="ORF">CDO81_26100</name>
</gene>
<comment type="caution">
    <text evidence="3">The sequence shown here is derived from an EMBL/GenBank/DDBJ whole genome shotgun (WGS) entry which is preliminary data.</text>
</comment>